<dbReference type="Gene3D" id="3.40.50.300">
    <property type="entry name" value="P-loop containing nucleotide triphosphate hydrolases"/>
    <property type="match status" value="1"/>
</dbReference>
<dbReference type="InterPro" id="IPR027417">
    <property type="entry name" value="P-loop_NTPase"/>
</dbReference>
<comment type="caution">
    <text evidence="1">The sequence shown here is derived from an EMBL/GenBank/DDBJ whole genome shotgun (WGS) entry which is preliminary data.</text>
</comment>
<dbReference type="RefSeq" id="XP_024332152.1">
    <property type="nucleotide sequence ID" value="XM_024475088.1"/>
</dbReference>
<dbReference type="SUPFAM" id="SSF52540">
    <property type="entry name" value="P-loop containing nucleoside triphosphate hydrolases"/>
    <property type="match status" value="1"/>
</dbReference>
<name>A0A0F9WIM2_9MICR</name>
<dbReference type="VEuPathDB" id="MicrosporidiaDB:G9O61_00g017030"/>
<dbReference type="Proteomes" id="UP000034350">
    <property type="component" value="Unassembled WGS sequence"/>
</dbReference>
<dbReference type="GeneID" id="36320019"/>
<keyword evidence="2" id="KW-1185">Reference proteome</keyword>
<dbReference type="AlphaFoldDB" id="A0A0F9WIM2"/>
<evidence type="ECO:0000313" key="1">
    <source>
        <dbReference type="EMBL" id="KKO76410.1"/>
    </source>
</evidence>
<accession>A0A0F9WIM2</accession>
<sequence>MLKYFGITELVGDINTGKTSVCIEESKKYYTLYITTTNFPIKRLSSPDDTIYIKLVQSLDEIPIILTQCKLISIELLIIDNFSSLLDEANHSKIIKIIYYLKKLINKNKMKVLIVNNCNNLFLKSKIYYIYKLGLEWEYHVNTRYYLSKDKKNINIEIKKCPIDLEFKYRLEIYISWITYTKLEG</sequence>
<protein>
    <submittedName>
        <fullName evidence="1">Dna repair rad51-like protein</fullName>
    </submittedName>
</protein>
<organism evidence="1 2">
    <name type="scientific">Vairimorpha ceranae</name>
    <dbReference type="NCBI Taxonomy" id="40302"/>
    <lineage>
        <taxon>Eukaryota</taxon>
        <taxon>Fungi</taxon>
        <taxon>Fungi incertae sedis</taxon>
        <taxon>Microsporidia</taxon>
        <taxon>Nosematidae</taxon>
        <taxon>Vairimorpha</taxon>
    </lineage>
</organism>
<dbReference type="EMBL" id="JPQZ01000003">
    <property type="protein sequence ID" value="KKO76410.1"/>
    <property type="molecule type" value="Genomic_DNA"/>
</dbReference>
<gene>
    <name evidence="1" type="ORF">AAJ76_300040691</name>
</gene>
<evidence type="ECO:0000313" key="2">
    <source>
        <dbReference type="Proteomes" id="UP000034350"/>
    </source>
</evidence>
<reference evidence="1 2" key="1">
    <citation type="journal article" date="2015" name="Environ. Microbiol.">
        <title>Genome analyses suggest the presence of polyploidy and recent human-driven expansions in eight global populations of the honeybee pathogen Nosema ceranae.</title>
        <authorList>
            <person name="Pelin A."/>
            <person name="Selman M."/>
            <person name="Aris-Brosou S."/>
            <person name="Farinelli L."/>
            <person name="Corradi N."/>
        </authorList>
    </citation>
    <scope>NUCLEOTIDE SEQUENCE [LARGE SCALE GENOMIC DNA]</scope>
    <source>
        <strain evidence="1 2">PA08 1199</strain>
    </source>
</reference>
<dbReference type="OrthoDB" id="1861185at2759"/>
<dbReference type="VEuPathDB" id="MicrosporidiaDB:AAJ76_300040691"/>
<proteinExistence type="predicted"/>
<dbReference type="VEuPathDB" id="MicrosporidiaDB:NCER_101201"/>